<feature type="transmembrane region" description="Helical" evidence="11">
    <location>
        <begin position="183"/>
        <end position="201"/>
    </location>
</feature>
<evidence type="ECO:0000256" key="8">
    <source>
        <dbReference type="ARBA" id="ARBA00023098"/>
    </source>
</evidence>
<dbReference type="AlphaFoldDB" id="A0A0V0QLP6"/>
<evidence type="ECO:0000313" key="13">
    <source>
        <dbReference type="Proteomes" id="UP000054937"/>
    </source>
</evidence>
<gene>
    <name evidence="12" type="ORF">PPERSA_10221</name>
</gene>
<dbReference type="GO" id="GO:0030148">
    <property type="term" value="P:sphingolipid biosynthetic process"/>
    <property type="evidence" value="ECO:0007669"/>
    <property type="project" value="InterPro"/>
</dbReference>
<dbReference type="InterPro" id="IPR045022">
    <property type="entry name" value="KDSR-like"/>
</dbReference>
<dbReference type="PRINTS" id="PR00081">
    <property type="entry name" value="GDHRDH"/>
</dbReference>
<sequence>MELLNILNPKQNPTLSWVTILAILALLTHLKKKYMSKKLNLKNKVAFITGGSEGSGFEVAKYFLQHGGRVTIVSRSQQKLEKAKQELEKIVKSQNETQNRIFIFSADVSNFESVQNALAYSKEQHKTIPDYIIMAAGLARPGYFINQDIQVSKDLMEVNYFGSLNTAKAALPQMIAEEKPGKLVFFSSAVAICGMIGYSQYSPTKFALRGLTDGLQSELKPYGIDVHLFLPSNIDTPGFKIENKTKPIETQEIEGQAQLYSPQEVTQCLFEGIRKGEYTITNESLIEVGRIITDGPE</sequence>
<reference evidence="12 13" key="1">
    <citation type="journal article" date="2015" name="Sci. Rep.">
        <title>Genome of the facultative scuticociliatosis pathogen Pseudocohnilembus persalinus provides insight into its virulence through horizontal gene transfer.</title>
        <authorList>
            <person name="Xiong J."/>
            <person name="Wang G."/>
            <person name="Cheng J."/>
            <person name="Tian M."/>
            <person name="Pan X."/>
            <person name="Warren A."/>
            <person name="Jiang C."/>
            <person name="Yuan D."/>
            <person name="Miao W."/>
        </authorList>
    </citation>
    <scope>NUCLEOTIDE SEQUENCE [LARGE SCALE GENOMIC DNA]</scope>
    <source>
        <strain evidence="12">36N120E</strain>
    </source>
</reference>
<keyword evidence="10" id="KW-0175">Coiled coil</keyword>
<dbReference type="Proteomes" id="UP000054937">
    <property type="component" value="Unassembled WGS sequence"/>
</dbReference>
<evidence type="ECO:0000256" key="1">
    <source>
        <dbReference type="ARBA" id="ARBA00004240"/>
    </source>
</evidence>
<dbReference type="SUPFAM" id="SSF51735">
    <property type="entry name" value="NAD(P)-binding Rossmann-fold domains"/>
    <property type="match status" value="1"/>
</dbReference>
<dbReference type="Gene3D" id="3.40.50.720">
    <property type="entry name" value="NAD(P)-binding Rossmann-like Domain"/>
    <property type="match status" value="1"/>
</dbReference>
<dbReference type="PANTHER" id="PTHR43550:SF3">
    <property type="entry name" value="3-KETODIHYDROSPHINGOSINE REDUCTASE"/>
    <property type="match status" value="1"/>
</dbReference>
<dbReference type="InterPro" id="IPR036291">
    <property type="entry name" value="NAD(P)-bd_dom_sf"/>
</dbReference>
<dbReference type="FunFam" id="3.40.50.720:FF:000468">
    <property type="entry name" value="Short-chain dehydrogenase, putative"/>
    <property type="match status" value="1"/>
</dbReference>
<keyword evidence="5" id="KW-0521">NADP</keyword>
<dbReference type="GO" id="GO:0047560">
    <property type="term" value="F:3-dehydrosphinganine reductase activity"/>
    <property type="evidence" value="ECO:0007669"/>
    <property type="project" value="UniProtKB-EC"/>
</dbReference>
<comment type="pathway">
    <text evidence="3">Sphingolipid metabolism.</text>
</comment>
<feature type="transmembrane region" description="Helical" evidence="11">
    <location>
        <begin position="14"/>
        <end position="30"/>
    </location>
</feature>
<dbReference type="GO" id="GO:0005789">
    <property type="term" value="C:endoplasmic reticulum membrane"/>
    <property type="evidence" value="ECO:0007669"/>
    <property type="project" value="TreeGrafter"/>
</dbReference>
<evidence type="ECO:0000256" key="7">
    <source>
        <dbReference type="ARBA" id="ARBA00023002"/>
    </source>
</evidence>
<comment type="caution">
    <text evidence="12">The sequence shown here is derived from an EMBL/GenBank/DDBJ whole genome shotgun (WGS) entry which is preliminary data.</text>
</comment>
<organism evidence="12 13">
    <name type="scientific">Pseudocohnilembus persalinus</name>
    <name type="common">Ciliate</name>
    <dbReference type="NCBI Taxonomy" id="266149"/>
    <lineage>
        <taxon>Eukaryota</taxon>
        <taxon>Sar</taxon>
        <taxon>Alveolata</taxon>
        <taxon>Ciliophora</taxon>
        <taxon>Intramacronucleata</taxon>
        <taxon>Oligohymenophorea</taxon>
        <taxon>Scuticociliatia</taxon>
        <taxon>Philasterida</taxon>
        <taxon>Pseudocohnilembidae</taxon>
        <taxon>Pseudocohnilembus</taxon>
    </lineage>
</organism>
<evidence type="ECO:0000256" key="11">
    <source>
        <dbReference type="SAM" id="Phobius"/>
    </source>
</evidence>
<keyword evidence="11" id="KW-0812">Transmembrane</keyword>
<dbReference type="OMA" id="ICGVFEE"/>
<dbReference type="CDD" id="cd08939">
    <property type="entry name" value="KDSR-like_SDR_c"/>
    <property type="match status" value="1"/>
</dbReference>
<comment type="subcellular location">
    <subcellularLocation>
        <location evidence="1">Endoplasmic reticulum</location>
    </subcellularLocation>
</comment>
<evidence type="ECO:0000256" key="2">
    <source>
        <dbReference type="ARBA" id="ARBA00004760"/>
    </source>
</evidence>
<name>A0A0V0QLP6_PSEPJ</name>
<accession>A0A0V0QLP6</accession>
<dbReference type="OrthoDB" id="422695at2759"/>
<dbReference type="InParanoid" id="A0A0V0QLP6"/>
<evidence type="ECO:0000256" key="10">
    <source>
        <dbReference type="SAM" id="Coils"/>
    </source>
</evidence>
<dbReference type="FunCoup" id="A0A0V0QLP6">
    <property type="interactions" value="204"/>
</dbReference>
<dbReference type="InterPro" id="IPR002347">
    <property type="entry name" value="SDR_fam"/>
</dbReference>
<proteinExistence type="predicted"/>
<keyword evidence="7" id="KW-0560">Oxidoreductase</keyword>
<dbReference type="EC" id="1.1.1.102" evidence="9"/>
<protein>
    <recommendedName>
        <fullName evidence="9">3-dehydrosphinganine reductase</fullName>
        <ecNumber evidence="9">1.1.1.102</ecNumber>
    </recommendedName>
</protein>
<evidence type="ECO:0000256" key="5">
    <source>
        <dbReference type="ARBA" id="ARBA00022857"/>
    </source>
</evidence>
<dbReference type="PANTHER" id="PTHR43550">
    <property type="entry name" value="3-KETODIHYDROSPHINGOSINE REDUCTASE"/>
    <property type="match status" value="1"/>
</dbReference>
<feature type="coiled-coil region" evidence="10">
    <location>
        <begin position="73"/>
        <end position="100"/>
    </location>
</feature>
<keyword evidence="6" id="KW-0746">Sphingolipid metabolism</keyword>
<evidence type="ECO:0000313" key="12">
    <source>
        <dbReference type="EMBL" id="KRX03140.1"/>
    </source>
</evidence>
<evidence type="ECO:0000256" key="3">
    <source>
        <dbReference type="ARBA" id="ARBA00004991"/>
    </source>
</evidence>
<dbReference type="Pfam" id="PF00106">
    <property type="entry name" value="adh_short"/>
    <property type="match status" value="1"/>
</dbReference>
<keyword evidence="8" id="KW-0443">Lipid metabolism</keyword>
<evidence type="ECO:0000256" key="9">
    <source>
        <dbReference type="ARBA" id="ARBA00026112"/>
    </source>
</evidence>
<evidence type="ECO:0000256" key="4">
    <source>
        <dbReference type="ARBA" id="ARBA00022824"/>
    </source>
</evidence>
<dbReference type="GO" id="GO:0006666">
    <property type="term" value="P:3-keto-sphinganine metabolic process"/>
    <property type="evidence" value="ECO:0007669"/>
    <property type="project" value="InterPro"/>
</dbReference>
<comment type="pathway">
    <text evidence="2">Lipid metabolism; sphingolipid metabolism.</text>
</comment>
<dbReference type="EMBL" id="LDAU01000144">
    <property type="protein sequence ID" value="KRX03140.1"/>
    <property type="molecule type" value="Genomic_DNA"/>
</dbReference>
<evidence type="ECO:0000256" key="6">
    <source>
        <dbReference type="ARBA" id="ARBA00022919"/>
    </source>
</evidence>
<keyword evidence="4" id="KW-0256">Endoplasmic reticulum</keyword>
<keyword evidence="13" id="KW-1185">Reference proteome</keyword>
<keyword evidence="11" id="KW-1133">Transmembrane helix</keyword>
<keyword evidence="11" id="KW-0472">Membrane</keyword>